<gene>
    <name evidence="1" type="ORF">AK812_SmicGene20774</name>
</gene>
<proteinExistence type="predicted"/>
<accession>A0A1Q9DP31</accession>
<comment type="caution">
    <text evidence="1">The sequence shown here is derived from an EMBL/GenBank/DDBJ whole genome shotgun (WGS) entry which is preliminary data.</text>
</comment>
<sequence>MLCGNLRVKRSSQQPLRPVPIVTNMALNLTKLNGMTKDQLKNYLYEEFHEHAYARWSKMEIIQRLPVKLCEEKYHMTVNRNDTVAILLVRTAGTSVVFQTGYEVCQECAKAYIPSGPPVIRSRVLPRGLKSSRLTCAGEQLPGGCRSTDGQAGLNVS</sequence>
<organism evidence="1 2">
    <name type="scientific">Symbiodinium microadriaticum</name>
    <name type="common">Dinoflagellate</name>
    <name type="synonym">Zooxanthella microadriatica</name>
    <dbReference type="NCBI Taxonomy" id="2951"/>
    <lineage>
        <taxon>Eukaryota</taxon>
        <taxon>Sar</taxon>
        <taxon>Alveolata</taxon>
        <taxon>Dinophyceae</taxon>
        <taxon>Suessiales</taxon>
        <taxon>Symbiodiniaceae</taxon>
        <taxon>Symbiodinium</taxon>
    </lineage>
</organism>
<keyword evidence="2" id="KW-1185">Reference proteome</keyword>
<dbReference type="Proteomes" id="UP000186817">
    <property type="component" value="Unassembled WGS sequence"/>
</dbReference>
<reference evidence="1 2" key="1">
    <citation type="submission" date="2016-02" db="EMBL/GenBank/DDBJ databases">
        <title>Genome analysis of coral dinoflagellate symbionts highlights evolutionary adaptations to a symbiotic lifestyle.</title>
        <authorList>
            <person name="Aranda M."/>
            <person name="Li Y."/>
            <person name="Liew Y.J."/>
            <person name="Baumgarten S."/>
            <person name="Simakov O."/>
            <person name="Wilson M."/>
            <person name="Piel J."/>
            <person name="Ashoor H."/>
            <person name="Bougouffa S."/>
            <person name="Bajic V.B."/>
            <person name="Ryu T."/>
            <person name="Ravasi T."/>
            <person name="Bayer T."/>
            <person name="Micklem G."/>
            <person name="Kim H."/>
            <person name="Bhak J."/>
            <person name="Lajeunesse T.C."/>
            <person name="Voolstra C.R."/>
        </authorList>
    </citation>
    <scope>NUCLEOTIDE SEQUENCE [LARGE SCALE GENOMIC DNA]</scope>
    <source>
        <strain evidence="1 2">CCMP2467</strain>
    </source>
</reference>
<name>A0A1Q9DP31_SYMMI</name>
<evidence type="ECO:0000313" key="2">
    <source>
        <dbReference type="Proteomes" id="UP000186817"/>
    </source>
</evidence>
<dbReference type="EMBL" id="LSRX01000451">
    <property type="protein sequence ID" value="OLP96921.1"/>
    <property type="molecule type" value="Genomic_DNA"/>
</dbReference>
<dbReference type="AlphaFoldDB" id="A0A1Q9DP31"/>
<protein>
    <submittedName>
        <fullName evidence="1">Uncharacterized protein</fullName>
    </submittedName>
</protein>
<evidence type="ECO:0000313" key="1">
    <source>
        <dbReference type="EMBL" id="OLP96921.1"/>
    </source>
</evidence>